<name>A0A1D2AJH1_ORNBR</name>
<feature type="non-terminal residue" evidence="3">
    <location>
        <position position="1"/>
    </location>
</feature>
<dbReference type="GO" id="GO:0005319">
    <property type="term" value="F:lipid transporter activity"/>
    <property type="evidence" value="ECO:0007669"/>
    <property type="project" value="InterPro"/>
</dbReference>
<evidence type="ECO:0000256" key="1">
    <source>
        <dbReference type="SAM" id="MobiDB-lite"/>
    </source>
</evidence>
<feature type="region of interest" description="Disordered" evidence="1">
    <location>
        <begin position="405"/>
        <end position="429"/>
    </location>
</feature>
<dbReference type="InterPro" id="IPR015255">
    <property type="entry name" value="Vitellinogen_open_b-sht"/>
</dbReference>
<dbReference type="InterPro" id="IPR015819">
    <property type="entry name" value="Lipid_transp_b-sht_shell"/>
</dbReference>
<evidence type="ECO:0000313" key="3">
    <source>
        <dbReference type="EMBL" id="JAT79143.1"/>
    </source>
</evidence>
<organism evidence="3">
    <name type="scientific">Ornithodoros brasiliensis</name>
    <name type="common">Mouro tick</name>
    <dbReference type="NCBI Taxonomy" id="888526"/>
    <lineage>
        <taxon>Eukaryota</taxon>
        <taxon>Metazoa</taxon>
        <taxon>Ecdysozoa</taxon>
        <taxon>Arthropoda</taxon>
        <taxon>Chelicerata</taxon>
        <taxon>Arachnida</taxon>
        <taxon>Acari</taxon>
        <taxon>Parasitiformes</taxon>
        <taxon>Ixodida</taxon>
        <taxon>Ixodoidea</taxon>
        <taxon>Argasidae</taxon>
        <taxon>Ornithodorinae</taxon>
        <taxon>Ornithodoros</taxon>
    </lineage>
</organism>
<feature type="compositionally biased region" description="Polar residues" evidence="1">
    <location>
        <begin position="409"/>
        <end position="429"/>
    </location>
</feature>
<reference evidence="3" key="1">
    <citation type="submission" date="2016-07" db="EMBL/GenBank/DDBJ databases">
        <title>Salivary Glands transcriptome analysis on engorged females of Ornithodoros brasiliensis (Acari:Argasidae).</title>
        <authorList>
            <person name="Simons S.M."/>
            <person name="Carvalho E."/>
            <person name="Junqueira-de-Azevedo I."/>
            <person name="Ho P.L."/>
            <person name="Giovanni D."/>
            <person name="Mendonca R."/>
            <person name="Onofrio V."/>
            <person name="Landulfo G."/>
            <person name="Ramirez D."/>
            <person name="Barros-Battesti D."/>
        </authorList>
    </citation>
    <scope>NUCLEOTIDE SEQUENCE</scope>
    <source>
        <strain evidence="3">Female</strain>
        <tissue evidence="3">Salivary gland</tissue>
    </source>
</reference>
<dbReference type="SUPFAM" id="SSF56968">
    <property type="entry name" value="Lipovitellin-phosvitin complex, beta-sheet shell regions"/>
    <property type="match status" value="1"/>
</dbReference>
<dbReference type="SMART" id="SM01169">
    <property type="entry name" value="DUF1943"/>
    <property type="match status" value="1"/>
</dbReference>
<evidence type="ECO:0000259" key="2">
    <source>
        <dbReference type="SMART" id="SM01169"/>
    </source>
</evidence>
<protein>
    <submittedName>
        <fullName evidence="3">Hemelipoglycoprotein</fullName>
    </submittedName>
</protein>
<proteinExistence type="predicted"/>
<feature type="domain" description="Vitellinogen open beta-sheet" evidence="2">
    <location>
        <begin position="25"/>
        <end position="287"/>
    </location>
</feature>
<accession>A0A1D2AJH1</accession>
<dbReference type="Pfam" id="PF09172">
    <property type="entry name" value="Vit_open_b-sht"/>
    <property type="match status" value="1"/>
</dbReference>
<dbReference type="AlphaFoldDB" id="A0A1D2AJH1"/>
<sequence length="429" mass="50000">IFPLRDIVWLRRKVQLRWCQHRVCNPLRRQLPATIVYLSAKDYFAGYSHDTFSLAYQGWGVDKLFSGAVAPRPGSKRNLWNFFGKRRTPRDADEREQLNHSLPITTRGYDPFHVDITVNLFGHNVETLEFNEETLKTLHRPGSPDGGLVGVFTHLLGHELKAKHFYLSRDLIWLFPTDVGFPAFLDVKQADFFYANRHQITVEEEGAALKFGLERHYLYDSFGYECLGVGLTFNKTSFGVGYHKRLAVSLPLNLQSTYDVKTHKFKMEKPLTLPVDLFDYYFKPYSVIEPYDTTVEQGSSEHALTQLPLYNDEELRHFDRTYFTDFLGYGLHVKGHTIDKGREKSLHHFWYEMDWRQKLYYLYVNPHWHPRALSIQVIPAENDPTKSVELDIAYKCYGPNDVQRHSEFAPTTSRPTADTTRPLRFSTST</sequence>
<dbReference type="EMBL" id="GETE01000364">
    <property type="protein sequence ID" value="JAT79143.1"/>
    <property type="molecule type" value="Transcribed_RNA"/>
</dbReference>